<dbReference type="Gene3D" id="3.10.129.110">
    <property type="entry name" value="Polyketide synthase dehydratase"/>
    <property type="match status" value="2"/>
</dbReference>
<dbReference type="Pfam" id="PF00698">
    <property type="entry name" value="Acyl_transf_1"/>
    <property type="match status" value="2"/>
</dbReference>
<feature type="region of interest" description="N-terminal hotdog fold" evidence="8">
    <location>
        <begin position="1931"/>
        <end position="2055"/>
    </location>
</feature>
<dbReference type="InterPro" id="IPR018201">
    <property type="entry name" value="Ketoacyl_synth_AS"/>
</dbReference>
<dbReference type="SMART" id="SM00827">
    <property type="entry name" value="PKS_AT"/>
    <property type="match status" value="2"/>
</dbReference>
<evidence type="ECO:0000256" key="8">
    <source>
        <dbReference type="PROSITE-ProRule" id="PRU01363"/>
    </source>
</evidence>
<dbReference type="InterPro" id="IPR014030">
    <property type="entry name" value="Ketoacyl_synth_N"/>
</dbReference>
<keyword evidence="4" id="KW-0808">Transferase</keyword>
<dbReference type="InterPro" id="IPR006162">
    <property type="entry name" value="Ppantetheine_attach_site"/>
</dbReference>
<dbReference type="InterPro" id="IPR016039">
    <property type="entry name" value="Thiolase-like"/>
</dbReference>
<dbReference type="InterPro" id="IPR049900">
    <property type="entry name" value="PKS_mFAS_DH"/>
</dbReference>
<dbReference type="Gene3D" id="3.40.50.720">
    <property type="entry name" value="NAD(P)-binding Rossmann-like Domain"/>
    <property type="match status" value="2"/>
</dbReference>
<evidence type="ECO:0000256" key="7">
    <source>
        <dbReference type="ARBA" id="ARBA00023315"/>
    </source>
</evidence>
<dbReference type="Pfam" id="PF02801">
    <property type="entry name" value="Ketoacyl-synt_C"/>
    <property type="match status" value="1"/>
</dbReference>
<comment type="pathway">
    <text evidence="1">Antibiotic biosynthesis.</text>
</comment>
<evidence type="ECO:0000313" key="13">
    <source>
        <dbReference type="EMBL" id="MBL1102763.1"/>
    </source>
</evidence>
<feature type="active site" description="Proton donor; for dehydratase activity" evidence="8">
    <location>
        <position position="410"/>
    </location>
</feature>
<feature type="region of interest" description="C-terminal hotdog fold" evidence="8">
    <location>
        <begin position="351"/>
        <end position="486"/>
    </location>
</feature>
<dbReference type="Pfam" id="PF00550">
    <property type="entry name" value="PP-binding"/>
    <property type="match status" value="2"/>
</dbReference>
<dbReference type="InterPro" id="IPR020806">
    <property type="entry name" value="PKS_PP-bd"/>
</dbReference>
<dbReference type="Pfam" id="PF00109">
    <property type="entry name" value="ketoacyl-synt"/>
    <property type="match status" value="1"/>
</dbReference>
<evidence type="ECO:0000259" key="11">
    <source>
        <dbReference type="PROSITE" id="PS52004"/>
    </source>
</evidence>
<dbReference type="PROSITE" id="PS52004">
    <property type="entry name" value="KS3_2"/>
    <property type="match status" value="1"/>
</dbReference>
<protein>
    <submittedName>
        <fullName evidence="13">SDR family NAD(P)-dependent oxidoreductase</fullName>
    </submittedName>
</protein>
<dbReference type="InterPro" id="IPR036736">
    <property type="entry name" value="ACP-like_sf"/>
</dbReference>
<evidence type="ECO:0000256" key="9">
    <source>
        <dbReference type="SAM" id="MobiDB-lite"/>
    </source>
</evidence>
<keyword evidence="14" id="KW-1185">Reference proteome</keyword>
<dbReference type="InterPro" id="IPR020807">
    <property type="entry name" value="PKS_DH"/>
</dbReference>
<dbReference type="InterPro" id="IPR032821">
    <property type="entry name" value="PKS_assoc"/>
</dbReference>
<comment type="caution">
    <text evidence="13">The sequence shown here is derived from an EMBL/GenBank/DDBJ whole genome shotgun (WGS) entry which is preliminary data.</text>
</comment>
<keyword evidence="5" id="KW-0045">Antibiotic biosynthesis</keyword>
<organism evidence="13 14">
    <name type="scientific">Streptomyces coffeae</name>
    <dbReference type="NCBI Taxonomy" id="621382"/>
    <lineage>
        <taxon>Bacteria</taxon>
        <taxon>Bacillati</taxon>
        <taxon>Actinomycetota</taxon>
        <taxon>Actinomycetes</taxon>
        <taxon>Kitasatosporales</taxon>
        <taxon>Streptomycetaceae</taxon>
        <taxon>Streptomyces</taxon>
    </lineage>
</organism>
<dbReference type="Pfam" id="PF21089">
    <property type="entry name" value="PKS_DH_N"/>
    <property type="match status" value="2"/>
</dbReference>
<evidence type="ECO:0000256" key="1">
    <source>
        <dbReference type="ARBA" id="ARBA00004792"/>
    </source>
</evidence>
<accession>A0ABS1NRV7</accession>
<keyword evidence="3" id="KW-0597">Phosphoprotein</keyword>
<feature type="active site" description="Proton acceptor; for dehydratase activity" evidence="8">
    <location>
        <position position="1963"/>
    </location>
</feature>
<dbReference type="InterPro" id="IPR036291">
    <property type="entry name" value="NAD(P)-bd_dom_sf"/>
</dbReference>
<dbReference type="Pfam" id="PF14765">
    <property type="entry name" value="PS-DH"/>
    <property type="match status" value="2"/>
</dbReference>
<dbReference type="InterPro" id="IPR013968">
    <property type="entry name" value="PKS_KR"/>
</dbReference>
<evidence type="ECO:0000313" key="14">
    <source>
        <dbReference type="Proteomes" id="UP000634229"/>
    </source>
</evidence>
<dbReference type="EMBL" id="JAERRF010000069">
    <property type="protein sequence ID" value="MBL1102763.1"/>
    <property type="molecule type" value="Genomic_DNA"/>
</dbReference>
<dbReference type="InterPro" id="IPR016036">
    <property type="entry name" value="Malonyl_transacylase_ACP-bd"/>
</dbReference>
<dbReference type="PROSITE" id="PS52019">
    <property type="entry name" value="PKS_MFAS_DH"/>
    <property type="match status" value="2"/>
</dbReference>
<dbReference type="Pfam" id="PF22953">
    <property type="entry name" value="SpnB_Rossmann"/>
    <property type="match status" value="2"/>
</dbReference>
<dbReference type="InterPro" id="IPR055123">
    <property type="entry name" value="SpnB-like_Rossmann"/>
</dbReference>
<dbReference type="InterPro" id="IPR050091">
    <property type="entry name" value="PKS_NRPS_Biosynth_Enz"/>
</dbReference>
<feature type="active site" description="Proton donor; for dehydratase activity" evidence="8">
    <location>
        <position position="2128"/>
    </location>
</feature>
<feature type="domain" description="Carrier" evidence="10">
    <location>
        <begin position="946"/>
        <end position="1021"/>
    </location>
</feature>
<dbReference type="SMART" id="SM01294">
    <property type="entry name" value="PKS_PP_betabranch"/>
    <property type="match status" value="2"/>
</dbReference>
<evidence type="ECO:0000256" key="4">
    <source>
        <dbReference type="ARBA" id="ARBA00022679"/>
    </source>
</evidence>
<evidence type="ECO:0000256" key="6">
    <source>
        <dbReference type="ARBA" id="ARBA00023268"/>
    </source>
</evidence>
<dbReference type="InterPro" id="IPR009081">
    <property type="entry name" value="PP-bd_ACP"/>
</dbReference>
<dbReference type="InterPro" id="IPR016035">
    <property type="entry name" value="Acyl_Trfase/lysoPLipase"/>
</dbReference>
<dbReference type="InterPro" id="IPR014031">
    <property type="entry name" value="Ketoacyl_synth_C"/>
</dbReference>
<dbReference type="InterPro" id="IPR049551">
    <property type="entry name" value="PKS_DH_C"/>
</dbReference>
<dbReference type="SUPFAM" id="SSF52151">
    <property type="entry name" value="FabD/lysophospholipase-like"/>
    <property type="match status" value="2"/>
</dbReference>
<evidence type="ECO:0000259" key="12">
    <source>
        <dbReference type="PROSITE" id="PS52019"/>
    </source>
</evidence>
<dbReference type="InterPro" id="IPR001227">
    <property type="entry name" value="Ac_transferase_dom_sf"/>
</dbReference>
<feature type="domain" description="PKS/mFAS DH" evidence="12">
    <location>
        <begin position="211"/>
        <end position="486"/>
    </location>
</feature>
<gene>
    <name evidence="13" type="ORF">JK363_40580</name>
</gene>
<evidence type="ECO:0000256" key="2">
    <source>
        <dbReference type="ARBA" id="ARBA00022450"/>
    </source>
</evidence>
<feature type="region of interest" description="Disordered" evidence="9">
    <location>
        <begin position="2792"/>
        <end position="2817"/>
    </location>
</feature>
<reference evidence="13 14" key="1">
    <citation type="submission" date="2021-01" db="EMBL/GenBank/DDBJ databases">
        <title>WGS of actinomycetes isolated from Thailand.</title>
        <authorList>
            <person name="Thawai C."/>
        </authorList>
    </citation>
    <scope>NUCLEOTIDE SEQUENCE [LARGE SCALE GENOMIC DNA]</scope>
    <source>
        <strain evidence="13 14">CA1R205</strain>
    </source>
</reference>
<dbReference type="SMART" id="SM00826">
    <property type="entry name" value="PKS_DH"/>
    <property type="match status" value="2"/>
</dbReference>
<feature type="active site" description="Proton acceptor; for dehydratase activity" evidence="8">
    <location>
        <position position="243"/>
    </location>
</feature>
<evidence type="ECO:0000256" key="5">
    <source>
        <dbReference type="ARBA" id="ARBA00023194"/>
    </source>
</evidence>
<dbReference type="PROSITE" id="PS50075">
    <property type="entry name" value="CARRIER"/>
    <property type="match status" value="2"/>
</dbReference>
<proteinExistence type="predicted"/>
<dbReference type="Pfam" id="PF08659">
    <property type="entry name" value="KR"/>
    <property type="match status" value="2"/>
</dbReference>
<dbReference type="Pfam" id="PF16197">
    <property type="entry name" value="KAsynt_C_assoc"/>
    <property type="match status" value="1"/>
</dbReference>
<feature type="region of interest" description="N-terminal hotdog fold" evidence="8">
    <location>
        <begin position="211"/>
        <end position="340"/>
    </location>
</feature>
<dbReference type="PANTHER" id="PTHR43775">
    <property type="entry name" value="FATTY ACID SYNTHASE"/>
    <property type="match status" value="1"/>
</dbReference>
<feature type="domain" description="Ketosynthase family 3 (KS3)" evidence="11">
    <location>
        <begin position="1040"/>
        <end position="1466"/>
    </location>
</feature>
<dbReference type="PROSITE" id="PS00012">
    <property type="entry name" value="PHOSPHOPANTETHEINE"/>
    <property type="match status" value="2"/>
</dbReference>
<evidence type="ECO:0000256" key="3">
    <source>
        <dbReference type="ARBA" id="ARBA00022553"/>
    </source>
</evidence>
<dbReference type="PANTHER" id="PTHR43775:SF51">
    <property type="entry name" value="INACTIVE PHENOLPHTHIOCEROL SYNTHESIS POLYKETIDE SYNTHASE TYPE I PKS1-RELATED"/>
    <property type="match status" value="1"/>
</dbReference>
<dbReference type="CDD" id="cd08956">
    <property type="entry name" value="KR_3_FAS_SDR_x"/>
    <property type="match status" value="2"/>
</dbReference>
<dbReference type="SUPFAM" id="SSF51735">
    <property type="entry name" value="NAD(P)-binding Rossmann-fold domains"/>
    <property type="match status" value="4"/>
</dbReference>
<dbReference type="SMART" id="SM00822">
    <property type="entry name" value="PKS_KR"/>
    <property type="match status" value="2"/>
</dbReference>
<dbReference type="InterPro" id="IPR049552">
    <property type="entry name" value="PKS_DH_N"/>
</dbReference>
<dbReference type="Gene3D" id="3.40.366.10">
    <property type="entry name" value="Malonyl-Coenzyme A Acyl Carrier Protein, domain 2"/>
    <property type="match status" value="2"/>
</dbReference>
<dbReference type="InterPro" id="IPR014043">
    <property type="entry name" value="Acyl_transferase_dom"/>
</dbReference>
<dbReference type="CDD" id="cd00833">
    <property type="entry name" value="PKS"/>
    <property type="match status" value="1"/>
</dbReference>
<evidence type="ECO:0000259" key="10">
    <source>
        <dbReference type="PROSITE" id="PS50075"/>
    </source>
</evidence>
<feature type="domain" description="PKS/mFAS DH" evidence="12">
    <location>
        <begin position="1931"/>
        <end position="2204"/>
    </location>
</feature>
<keyword evidence="7" id="KW-0012">Acyltransferase</keyword>
<dbReference type="InterPro" id="IPR042104">
    <property type="entry name" value="PKS_dehydratase_sf"/>
</dbReference>
<dbReference type="Gene3D" id="3.30.70.3290">
    <property type="match status" value="1"/>
</dbReference>
<keyword evidence="6" id="KW-0511">Multifunctional enzyme</keyword>
<dbReference type="InterPro" id="IPR020841">
    <property type="entry name" value="PKS_Beta-ketoAc_synthase_dom"/>
</dbReference>
<feature type="region of interest" description="C-terminal hotdog fold" evidence="8">
    <location>
        <begin position="2067"/>
        <end position="2204"/>
    </location>
</feature>
<dbReference type="SMART" id="SM00823">
    <property type="entry name" value="PKS_PP"/>
    <property type="match status" value="2"/>
</dbReference>
<dbReference type="Proteomes" id="UP000634229">
    <property type="component" value="Unassembled WGS sequence"/>
</dbReference>
<dbReference type="InterPro" id="IPR057326">
    <property type="entry name" value="KR_dom"/>
</dbReference>
<dbReference type="SUPFAM" id="SSF53901">
    <property type="entry name" value="Thiolase-like"/>
    <property type="match status" value="1"/>
</dbReference>
<feature type="non-terminal residue" evidence="13">
    <location>
        <position position="1"/>
    </location>
</feature>
<dbReference type="PROSITE" id="PS00606">
    <property type="entry name" value="KS3_1"/>
    <property type="match status" value="1"/>
</dbReference>
<name>A0ABS1NRV7_9ACTN</name>
<feature type="domain" description="Carrier" evidence="10">
    <location>
        <begin position="2670"/>
        <end position="2745"/>
    </location>
</feature>
<dbReference type="Gene3D" id="3.40.47.10">
    <property type="match status" value="1"/>
</dbReference>
<dbReference type="SUPFAM" id="SSF47336">
    <property type="entry name" value="ACP-like"/>
    <property type="match status" value="2"/>
</dbReference>
<dbReference type="SUPFAM" id="SSF55048">
    <property type="entry name" value="Probable ACP-binding domain of malonyl-CoA ACP transacylase"/>
    <property type="match status" value="1"/>
</dbReference>
<keyword evidence="2" id="KW-0596">Phosphopantetheine</keyword>
<sequence length="2840" mass="296986">AVNGPRSVVLSGAGQAVEEVLTCLEGRRTKPLVVSHAFHSPLMEPMMAEFREVVASITYAPPRIPVVSNVFGRLAGPGELSSAEYWVRHVREAVRFADGVRALADEGADVFVEVGPSGVLTAMAQDTLDEVRPDARAVASAHKDRPEPRALVEGLARAWTYGVGIDWTALLPGGRRVDLPTYAFQRQRYWLEEDERGPVDLPAVGLGAAGHPLLGAAVTLAGDSGVLLTGRLSLRTHPWLADHAVGGTVLLPGTAFVELAVRAGDSVGCDRVEELTLEAPLVLPAEGGVTVQVRVGPADASGRHALSVHSRPAADDDFDQDGAPWVRHAEGVLGTGAVDGFAPTVWPPEGAEPVELGAFYDRLAGAGYGYGPAFQGLTAVWRRGEETFAEVRLPDGVDTEGFGIHPALLDAALHAELLAGEAGGEVRLPFAWNGISLLAQGARTARARLAPAGPQAVTVQLADDAGRPVAHIDALVSRVVHSDRLRTDSAAAIGGAALYGMEWTPAARDGEPVTQWAVLGEDGAHDAPWTVLPYLPVPGADVLTALHEDTAAALTAVTGWLEAEVPDGARLVVVTSRAVAAGEEDVPDLAHAALWGLLRSAQTEHPDRVVLVDVDDPQAWQTLLPAALATGEPQVAVRRGVPLAPRLARTDVQAAAPSLDPEGTVLITGGTGSLGALFARHLVAEHGVRHLILAGRRGLDAPGAVGLRAELEAAGAHVTVAACDVSDRAAVDALVAGVAAEHPLTAVVHTAGVLDDAILTSLTADRLAAVLRPKADAARHLHEATRHLDLAAFVLFSSTSGLVGAAGQANYAAANAFLDALAEHRRAQGLAGVSLAWGLWEQAGGMTGGLDGAGRQRLTADGVLALTDAQGSALFDRALAVTGLVSPVRFDTAALRARAAAGTLPAVLRGLAPVPGRRTVAAAGTADEVSALVQRLAGLPEEEQERLLLDLVRTHVAAALGHADMSAVVPGRGFHEMGFDSLMAVQLRNSVNAAVGLRLPSTLIFDHPTALALARHLRDELVGEDAAPTPAAPTRTATADEPLAIIGMACRLPGDVRSPEELWALLSEGRDAVSPFPADRGWDLEALFNPDPDVPGTSYSNHGAFLRDAADFDAEAFGISPREALSMDPQQRLLLETHWEALERAGLPLDSLRGTQVGVFAGAMPSDYLLSLNEIPGSLEGYTMTGNASAVISGRIAYTFGLQGPTFTVDTACSSSLVALHLAGQSLRSGECSLAVVSGVTVMSGPQEYIEFARQRGLAPDGRSKSFAAAADGVSHGEGVGVLVVERLSDARRNGHEVLAVVRGSAVNQDGASSGLTVPNGPAQQRVIRAALANARLSAQDVDAVEAHGTGTSLGDPIEAQALINTYGKDRPADRPLWLGSLKSNIAHTQAAAGVAGVIKMVLAMRAGTLPRTLHVDEPTPHADWSAGNIQLLTEARPWPETDHPRRAGVSSFGISGTNVHVIIEEAPRTAHPAAAAATPGRPSAGTVPWALSARTEETLRAQAARLHAHLAERPGMDAVDVGFSLATTRTALEHRAVVLGQDRDALLDSLAALAEGATPAGVAQGVTRARARTVFLFSGQGAQRVGMGRGLAAAFPVFARVLGEVCAALELDPAVFGDGELLAQTRHTQGALFAFEVALFRLLESWSVRADFLLGHSVGEIAAAHVAGVFSLADAARLVSARGRLMQALPAGGVMVAVEAAEGEVRQALVGWEGRVAVAAVNGPRAVVVSGEQAAVDEVLAGLEGRRSKRLVVSHAFHSPLMEPMLAEFREVVASITYAPPRIPVVCDTTGLLGDGGELSTPEYWVRHVREAVRFADGVRALADEGADVFVEVGPSGALTAMAQDTLDEVRPGLLALPLVRKDRPEHEALPAAVARAWAHGVEVDWPALLPGGRRVDLPTYAFQRRRYWLKDTDPALGRPDALGLGDAEHPLLGAAVPLADGQGTVLTGRLSLRTHPWLADHTVLGTVLLPGAALVELALRAGAGTRCERIEELTLGAPLVVPDEGHITVQVRVGAEEEGDRRAVSIHARAADSADGEWTRHAHGVLVADPGRDDFALTQWPPQGAASVPLHGLYERLAVEGYAYGPAFQGLTAVWQREDEVFAEVALPEEEDTDAERFGIHPALLDAALHAALATRTDGSEVRLPFAWTGVRLSATGARAARVRLAPAGGEGLAVQLADGAGQPVASVAALVSRPLPAEQMRRARPDDGAALYTVDWTPAQPARAADEVAWRVLDSARPVDGEGEFAVLPRLPEAGEDLTAAAHEAAGTVLDTVRQWLADPAAGDATLVVVTSGAVAVRPDEDVSDLAHAPVWGLVRAAQSEHPGRFVLVDVDTPDDWTDAVRTALATGEAQVTVRGGTALVPRLARGRAPETELSTAAWDSEGTVLITGGTGSLGRLLARHLVIEHGVRHLVLTSRRGIEAPGAAALRDELVLGGAEVSIAACDVADPVAVGELLAKINPAHPLTAVVHTAGVLDDGLVDTLTRERLATVLRAKIDAAVHLHEATRDTELAAFVLFSSAAGVLGGPGQANYAAANTFLDALAQHRRAQGLPGQAQAWGLWAQEGGITGDLDGEDLGRLARTGFEALTEQQGLALFDEATATDTALLLPLRLNSVALRGQAGAGNLPAMLRGLLRAPARRASAGPAAPVSGRPLDHHLADLPEHEQERHVRDLVHGHVAAVLGHDTAGKVNPEQSFSDLGFDSLTAVELRNRLGAATGLRLPSTLIFDHPSAAALGAHLWSLVRPEQVGPAERVLAELDVLESTLLGMAPDEEAALRITSRLQTVLSQWTQARRRDERAPQTNKQQAKGRDHLRTASADEILDFIDRGLGRKKGDSNG</sequence>
<dbReference type="SMART" id="SM00825">
    <property type="entry name" value="PKS_KS"/>
    <property type="match status" value="1"/>
</dbReference>
<dbReference type="Gene3D" id="1.10.1200.10">
    <property type="entry name" value="ACP-like"/>
    <property type="match status" value="2"/>
</dbReference>